<dbReference type="InterPro" id="IPR006439">
    <property type="entry name" value="HAD-SF_hydro_IA"/>
</dbReference>
<dbReference type="SFLD" id="SFLDG01135">
    <property type="entry name" value="C1.5.6:_HAD__Beta-PGM__Phospha"/>
    <property type="match status" value="1"/>
</dbReference>
<comment type="cofactor">
    <cofactor evidence="2">
        <name>Mg(2+)</name>
        <dbReference type="ChEBI" id="CHEBI:18420"/>
    </cofactor>
    <text evidence="2">Binds 1 Mg(2+) ion per subunit.</text>
</comment>
<dbReference type="InterPro" id="IPR023198">
    <property type="entry name" value="PGP-like_dom2"/>
</dbReference>
<keyword evidence="2 3" id="KW-0378">Hydrolase</keyword>
<dbReference type="Pfam" id="PF00702">
    <property type="entry name" value="Hydrolase"/>
    <property type="match status" value="1"/>
</dbReference>
<comment type="function">
    <text evidence="2">Involved in phosphonate degradation.</text>
</comment>
<organism evidence="3 4">
    <name type="scientific">Aquirhabdus parva</name>
    <dbReference type="NCBI Taxonomy" id="2283318"/>
    <lineage>
        <taxon>Bacteria</taxon>
        <taxon>Pseudomonadati</taxon>
        <taxon>Pseudomonadota</taxon>
        <taxon>Gammaproteobacteria</taxon>
        <taxon>Moraxellales</taxon>
        <taxon>Moraxellaceae</taxon>
        <taxon>Aquirhabdus</taxon>
    </lineage>
</organism>
<dbReference type="GO" id="GO:0005829">
    <property type="term" value="C:cytosol"/>
    <property type="evidence" value="ECO:0007669"/>
    <property type="project" value="TreeGrafter"/>
</dbReference>
<dbReference type="InterPro" id="IPR023214">
    <property type="entry name" value="HAD_sf"/>
</dbReference>
<evidence type="ECO:0000313" key="3">
    <source>
        <dbReference type="EMBL" id="AXI02630.1"/>
    </source>
</evidence>
<dbReference type="GO" id="GO:0006281">
    <property type="term" value="P:DNA repair"/>
    <property type="evidence" value="ECO:0007669"/>
    <property type="project" value="TreeGrafter"/>
</dbReference>
<dbReference type="PANTHER" id="PTHR43434">
    <property type="entry name" value="PHOSPHOGLYCOLATE PHOSPHATASE"/>
    <property type="match status" value="1"/>
</dbReference>
<dbReference type="HAMAP" id="MF_01375">
    <property type="entry name" value="PhnX"/>
    <property type="match status" value="1"/>
</dbReference>
<evidence type="ECO:0000313" key="4">
    <source>
        <dbReference type="Proteomes" id="UP000253940"/>
    </source>
</evidence>
<protein>
    <recommendedName>
        <fullName evidence="2">Phosphonoacetaldehyde hydrolase</fullName>
        <shortName evidence="2">Phosphonatase</shortName>
        <ecNumber evidence="2">3.11.1.1</ecNumber>
    </recommendedName>
    <alternativeName>
        <fullName evidence="2">Phosphonoacetaldehyde phosphonohydrolase</fullName>
    </alternativeName>
</protein>
<dbReference type="NCBIfam" id="TIGR01422">
    <property type="entry name" value="phosphonatase"/>
    <property type="match status" value="1"/>
</dbReference>
<dbReference type="SFLD" id="SFLDS00003">
    <property type="entry name" value="Haloacid_Dehalogenase"/>
    <property type="match status" value="1"/>
</dbReference>
<name>A0A345P5S1_9GAMM</name>
<evidence type="ECO:0000256" key="1">
    <source>
        <dbReference type="ARBA" id="ARBA00023270"/>
    </source>
</evidence>
<feature type="active site" description="Nucleophile" evidence="2">
    <location>
        <position position="19"/>
    </location>
</feature>
<sequence>MSYRYHRQYTGSLQAIVFDWAGTTVDFGSRAPILAFMALFEENAVPITEQEARAPMGLEKREHVAALLAMPRIAAEWQKHYDQASTTTDIDRLYHDFIPYQLKSIPRCAQLLPGALETFAEIRTRGYKIGSNTGYARIMLDALLPEASKQGFTPDATVTASDVERGRPYPDMLWKNLMALGVQNIASVVKVDDTPVGIEEGLNAGCWTVGVAISGNEVGLSLEAWSILPTEEQEQYRSKAYEKLAASGAHYVIDSIADLIPVLDDIECRLAIGEKP</sequence>
<evidence type="ECO:0000256" key="2">
    <source>
        <dbReference type="HAMAP-Rule" id="MF_01375"/>
    </source>
</evidence>
<comment type="similarity">
    <text evidence="2">Belongs to the HAD-like hydrolase superfamily. PhnX family.</text>
</comment>
<feature type="binding site" evidence="2">
    <location>
        <position position="193"/>
    </location>
    <ligand>
        <name>Mg(2+)</name>
        <dbReference type="ChEBI" id="CHEBI:18420"/>
    </ligand>
</feature>
<dbReference type="GO" id="GO:0008967">
    <property type="term" value="F:phosphoglycolate phosphatase activity"/>
    <property type="evidence" value="ECO:0007669"/>
    <property type="project" value="TreeGrafter"/>
</dbReference>
<dbReference type="InterPro" id="IPR050155">
    <property type="entry name" value="HAD-like_hydrolase_sf"/>
</dbReference>
<feature type="active site" description="Schiff-base intermediate with substrate" evidence="2">
    <location>
        <position position="60"/>
    </location>
</feature>
<dbReference type="SFLD" id="SFLDG01129">
    <property type="entry name" value="C1.5:_HAD__Beta-PGM__Phosphata"/>
    <property type="match status" value="1"/>
</dbReference>
<dbReference type="Gene3D" id="1.10.150.240">
    <property type="entry name" value="Putative phosphatase, domain 2"/>
    <property type="match status" value="1"/>
</dbReference>
<reference evidence="3 4" key="1">
    <citation type="submission" date="2018-07" db="EMBL/GenBank/DDBJ databases">
        <title>Genome sequencing of Moraxellaceae gen. HYN0046.</title>
        <authorList>
            <person name="Kim M."/>
            <person name="Yi H."/>
        </authorList>
    </citation>
    <scope>NUCLEOTIDE SEQUENCE [LARGE SCALE GENOMIC DNA]</scope>
    <source>
        <strain evidence="3 4">HYN0046</strain>
    </source>
</reference>
<dbReference type="InterPro" id="IPR036412">
    <property type="entry name" value="HAD-like_sf"/>
</dbReference>
<accession>A0A345P5S1</accession>
<comment type="catalytic activity">
    <reaction evidence="2">
        <text>phosphonoacetaldehyde + H2O = acetaldehyde + phosphate + H(+)</text>
        <dbReference type="Rhea" id="RHEA:18905"/>
        <dbReference type="ChEBI" id="CHEBI:15343"/>
        <dbReference type="ChEBI" id="CHEBI:15377"/>
        <dbReference type="ChEBI" id="CHEBI:15378"/>
        <dbReference type="ChEBI" id="CHEBI:43474"/>
        <dbReference type="ChEBI" id="CHEBI:58383"/>
        <dbReference type="EC" id="3.11.1.1"/>
    </reaction>
</comment>
<dbReference type="KEGG" id="mbah:HYN46_07190"/>
<dbReference type="AlphaFoldDB" id="A0A345P5S1"/>
<keyword evidence="2" id="KW-0460">Magnesium</keyword>
<dbReference type="EMBL" id="CP031222">
    <property type="protein sequence ID" value="AXI02630.1"/>
    <property type="molecule type" value="Genomic_DNA"/>
</dbReference>
<keyword evidence="4" id="KW-1185">Reference proteome</keyword>
<gene>
    <name evidence="2" type="primary">phnX</name>
    <name evidence="3" type="ORF">HYN46_07190</name>
</gene>
<dbReference type="GO" id="GO:0050194">
    <property type="term" value="F:phosphonoacetaldehyde hydrolase activity"/>
    <property type="evidence" value="ECO:0007669"/>
    <property type="project" value="UniProtKB-UniRule"/>
</dbReference>
<dbReference type="OrthoDB" id="5504491at2"/>
<feature type="binding site" evidence="2">
    <location>
        <position position="19"/>
    </location>
    <ligand>
        <name>Mg(2+)</name>
        <dbReference type="ChEBI" id="CHEBI:18420"/>
    </ligand>
</feature>
<dbReference type="EC" id="3.11.1.1" evidence="2"/>
<proteinExistence type="inferred from homology"/>
<dbReference type="GO" id="GO:0000287">
    <property type="term" value="F:magnesium ion binding"/>
    <property type="evidence" value="ECO:0007669"/>
    <property type="project" value="UniProtKB-UniRule"/>
</dbReference>
<keyword evidence="1 2" id="KW-0704">Schiff base</keyword>
<dbReference type="InterPro" id="IPR006323">
    <property type="entry name" value="Phosphonoacetald_hydro"/>
</dbReference>
<dbReference type="SUPFAM" id="SSF56784">
    <property type="entry name" value="HAD-like"/>
    <property type="match status" value="1"/>
</dbReference>
<dbReference type="NCBIfam" id="TIGR01509">
    <property type="entry name" value="HAD-SF-IA-v3"/>
    <property type="match status" value="1"/>
</dbReference>
<dbReference type="Proteomes" id="UP000253940">
    <property type="component" value="Chromosome"/>
</dbReference>
<dbReference type="RefSeq" id="WP_114898740.1">
    <property type="nucleotide sequence ID" value="NZ_CP031222.1"/>
</dbReference>
<keyword evidence="2" id="KW-0479">Metal-binding</keyword>
<dbReference type="GO" id="GO:0019700">
    <property type="term" value="P:organic phosphonate catabolic process"/>
    <property type="evidence" value="ECO:0007669"/>
    <property type="project" value="InterPro"/>
</dbReference>
<dbReference type="PANTHER" id="PTHR43434:SF19">
    <property type="entry name" value="PHOSPHONOACETALDEHYDE HYDROLASE"/>
    <property type="match status" value="1"/>
</dbReference>
<feature type="binding site" evidence="2">
    <location>
        <position position="21"/>
    </location>
    <ligand>
        <name>Mg(2+)</name>
        <dbReference type="ChEBI" id="CHEBI:18420"/>
    </ligand>
</feature>
<comment type="subunit">
    <text evidence="2">Homodimer.</text>
</comment>
<dbReference type="Gene3D" id="3.40.50.1000">
    <property type="entry name" value="HAD superfamily/HAD-like"/>
    <property type="match status" value="1"/>
</dbReference>